<feature type="domain" description="Transposase IS116/IS110/IS902 C-terminal" evidence="2">
    <location>
        <begin position="235"/>
        <end position="317"/>
    </location>
</feature>
<organism evidence="3 4">
    <name type="scientific">Cryobacterium gelidum</name>
    <dbReference type="NCBI Taxonomy" id="1259164"/>
    <lineage>
        <taxon>Bacteria</taxon>
        <taxon>Bacillati</taxon>
        <taxon>Actinomycetota</taxon>
        <taxon>Actinomycetes</taxon>
        <taxon>Micrococcales</taxon>
        <taxon>Microbacteriaceae</taxon>
        <taxon>Cryobacterium</taxon>
    </lineage>
</organism>
<dbReference type="NCBIfam" id="NF033542">
    <property type="entry name" value="transpos_IS110"/>
    <property type="match status" value="1"/>
</dbReference>
<evidence type="ECO:0000313" key="3">
    <source>
        <dbReference type="EMBL" id="TFD70245.1"/>
    </source>
</evidence>
<dbReference type="PANTHER" id="PTHR33055">
    <property type="entry name" value="TRANSPOSASE FOR INSERTION SEQUENCE ELEMENT IS1111A"/>
    <property type="match status" value="1"/>
</dbReference>
<evidence type="ECO:0000259" key="1">
    <source>
        <dbReference type="Pfam" id="PF01548"/>
    </source>
</evidence>
<evidence type="ECO:0000313" key="4">
    <source>
        <dbReference type="Proteomes" id="UP000297983"/>
    </source>
</evidence>
<dbReference type="AlphaFoldDB" id="A0A4V3IU27"/>
<keyword evidence="4" id="KW-1185">Reference proteome</keyword>
<dbReference type="Pfam" id="PF02371">
    <property type="entry name" value="Transposase_20"/>
    <property type="match status" value="1"/>
</dbReference>
<proteinExistence type="predicted"/>
<dbReference type="Proteomes" id="UP000297983">
    <property type="component" value="Unassembled WGS sequence"/>
</dbReference>
<dbReference type="PANTHER" id="PTHR33055:SF16">
    <property type="entry name" value="TRANSPOSASE FOR INSERTION SEQUENCE ELEMENT IS1547"/>
    <property type="match status" value="1"/>
</dbReference>
<dbReference type="GO" id="GO:0004803">
    <property type="term" value="F:transposase activity"/>
    <property type="evidence" value="ECO:0007669"/>
    <property type="project" value="InterPro"/>
</dbReference>
<accession>A0A4V3IU27</accession>
<evidence type="ECO:0000259" key="2">
    <source>
        <dbReference type="Pfam" id="PF02371"/>
    </source>
</evidence>
<dbReference type="InterPro" id="IPR002525">
    <property type="entry name" value="Transp_IS110-like_N"/>
</dbReference>
<dbReference type="GO" id="GO:0003677">
    <property type="term" value="F:DNA binding"/>
    <property type="evidence" value="ECO:0007669"/>
    <property type="project" value="InterPro"/>
</dbReference>
<dbReference type="Pfam" id="PF01548">
    <property type="entry name" value="DEDD_Tnp_IS110"/>
    <property type="match status" value="1"/>
</dbReference>
<feature type="domain" description="Transposase IS110-like N-terminal" evidence="1">
    <location>
        <begin position="13"/>
        <end position="165"/>
    </location>
</feature>
<dbReference type="EMBL" id="SOHL01000016">
    <property type="protein sequence ID" value="TFD70245.1"/>
    <property type="molecule type" value="Genomic_DNA"/>
</dbReference>
<comment type="caution">
    <text evidence="3">The sequence shown here is derived from an EMBL/GenBank/DDBJ whole genome shotgun (WGS) entry which is preliminary data.</text>
</comment>
<gene>
    <name evidence="3" type="ORF">E3T50_10260</name>
</gene>
<dbReference type="RefSeq" id="WP_134551757.1">
    <property type="nucleotide sequence ID" value="NZ_SOHL01000016.1"/>
</dbReference>
<dbReference type="InterPro" id="IPR047650">
    <property type="entry name" value="Transpos_IS110"/>
</dbReference>
<protein>
    <submittedName>
        <fullName evidence="3">IS110 family transposase</fullName>
    </submittedName>
</protein>
<dbReference type="InterPro" id="IPR003346">
    <property type="entry name" value="Transposase_20"/>
</dbReference>
<sequence>MDTIVAHTHPFVIGVDTHARTHTYAVLTAAGQHLGTETFPNTAAGRSRAINWAGRRSGGVTDALWVIEGAGSYGAQLARNVADTGYRVVEAARMGRTGRRGIGKSDPLDARRIAAAVLSLPVNQLRTPRQDEGVRAAAQILLTARDGLAAERTRAVNALTALLRIIDLGIDARRPLGARKIAEVARWRTREEALAATTARTEAIRLAKRILELDTELGQNMTRISDLVAASPAAELLEKTGIGPVTAARTLVAWSHPGRVKSEAAFAAIAGVNPIPASSGNTTRHRLNRGGDRQLNRALNIIAMVRMVHDPGTHDYVERRRAEGKTDREIRRILKRYLARSIYRHLNTASATKLRVDEI</sequence>
<name>A0A4V3IU27_9MICO</name>
<reference evidence="3 4" key="1">
    <citation type="submission" date="2019-03" db="EMBL/GenBank/DDBJ databases">
        <title>Genomics of glacier-inhabiting Cryobacterium strains.</title>
        <authorList>
            <person name="Liu Q."/>
            <person name="Xin Y.-H."/>
        </authorList>
    </citation>
    <scope>NUCLEOTIDE SEQUENCE [LARGE SCALE GENOMIC DNA]</scope>
    <source>
        <strain evidence="3 4">Hz16</strain>
    </source>
</reference>
<dbReference type="GO" id="GO:0006313">
    <property type="term" value="P:DNA transposition"/>
    <property type="evidence" value="ECO:0007669"/>
    <property type="project" value="InterPro"/>
</dbReference>